<keyword evidence="2" id="KW-1185">Reference proteome</keyword>
<accession>A0ABT0W9K7</accession>
<evidence type="ECO:0000313" key="2">
    <source>
        <dbReference type="Proteomes" id="UP001523262"/>
    </source>
</evidence>
<gene>
    <name evidence="1" type="ORF">NDK43_06705</name>
</gene>
<name>A0ABT0W9K7_9BACI</name>
<reference evidence="1 2" key="1">
    <citation type="submission" date="2022-06" db="EMBL/GenBank/DDBJ databases">
        <authorList>
            <person name="Jeon C.O."/>
        </authorList>
    </citation>
    <scope>NUCLEOTIDE SEQUENCE [LARGE SCALE GENOMIC DNA]</scope>
    <source>
        <strain evidence="1 2">KCTC 13943</strain>
    </source>
</reference>
<organism evidence="1 2">
    <name type="scientific">Neobacillus pocheonensis</name>
    <dbReference type="NCBI Taxonomy" id="363869"/>
    <lineage>
        <taxon>Bacteria</taxon>
        <taxon>Bacillati</taxon>
        <taxon>Bacillota</taxon>
        <taxon>Bacilli</taxon>
        <taxon>Bacillales</taxon>
        <taxon>Bacillaceae</taxon>
        <taxon>Neobacillus</taxon>
    </lineage>
</organism>
<proteinExistence type="predicted"/>
<dbReference type="Proteomes" id="UP001523262">
    <property type="component" value="Unassembled WGS sequence"/>
</dbReference>
<evidence type="ECO:0000313" key="1">
    <source>
        <dbReference type="EMBL" id="MCM2532135.1"/>
    </source>
</evidence>
<protein>
    <submittedName>
        <fullName evidence="1">Uncharacterized protein</fullName>
    </submittedName>
</protein>
<dbReference type="EMBL" id="JAMQCR010000001">
    <property type="protein sequence ID" value="MCM2532135.1"/>
    <property type="molecule type" value="Genomic_DNA"/>
</dbReference>
<comment type="caution">
    <text evidence="1">The sequence shown here is derived from an EMBL/GenBank/DDBJ whole genome shotgun (WGS) entry which is preliminary data.</text>
</comment>
<sequence>MKFTVENRLIPYVIANGKFVVMNITITKLGKDPKNIGLGLFSLKNGETSFGASNGKLMVVNLGDKALQDQGLSSTP</sequence>